<dbReference type="PATRIC" id="fig|471514.4.peg.3461"/>
<keyword evidence="2" id="KW-1185">Reference proteome</keyword>
<evidence type="ECO:0000313" key="2">
    <source>
        <dbReference type="Proteomes" id="UP000050482"/>
    </source>
</evidence>
<dbReference type="RefSeq" id="WP_054969767.1">
    <property type="nucleotide sequence ID" value="NZ_LJCO01000056.1"/>
</dbReference>
<gene>
    <name evidence="1" type="ORF">AN477_13875</name>
</gene>
<organism evidence="1 2">
    <name type="scientific">Alicyclobacillus ferrooxydans</name>
    <dbReference type="NCBI Taxonomy" id="471514"/>
    <lineage>
        <taxon>Bacteria</taxon>
        <taxon>Bacillati</taxon>
        <taxon>Bacillota</taxon>
        <taxon>Bacilli</taxon>
        <taxon>Bacillales</taxon>
        <taxon>Alicyclobacillaceae</taxon>
        <taxon>Alicyclobacillus</taxon>
    </lineage>
</organism>
<accession>A0A0N8PP29</accession>
<sequence>MNWTVKGNNCSDFSIHGDRLVQAIENHFVQIAKVCRLGNAAGYRLEQVTANYRAGILGAKGGVELRIVHKGLALAHRPADPQSKTSTVWIYANQDDLPSPYIFEIA</sequence>
<dbReference type="EMBL" id="LJCO01000056">
    <property type="protein sequence ID" value="KPV43173.1"/>
    <property type="molecule type" value="Genomic_DNA"/>
</dbReference>
<dbReference type="Proteomes" id="UP000050482">
    <property type="component" value="Unassembled WGS sequence"/>
</dbReference>
<protein>
    <submittedName>
        <fullName evidence="1">Uncharacterized protein</fullName>
    </submittedName>
</protein>
<dbReference type="STRING" id="471514.AN477_13875"/>
<reference evidence="1 2" key="1">
    <citation type="submission" date="2015-09" db="EMBL/GenBank/DDBJ databases">
        <title>Draft genome sequence of Alicyclobacillus ferrooxydans DSM 22381.</title>
        <authorList>
            <person name="Hemp J."/>
        </authorList>
    </citation>
    <scope>NUCLEOTIDE SEQUENCE [LARGE SCALE GENOMIC DNA]</scope>
    <source>
        <strain evidence="1 2">TC-34</strain>
    </source>
</reference>
<proteinExistence type="predicted"/>
<comment type="caution">
    <text evidence="1">The sequence shown here is derived from an EMBL/GenBank/DDBJ whole genome shotgun (WGS) entry which is preliminary data.</text>
</comment>
<dbReference type="AlphaFoldDB" id="A0A0N8PP29"/>
<evidence type="ECO:0000313" key="1">
    <source>
        <dbReference type="EMBL" id="KPV43173.1"/>
    </source>
</evidence>
<name>A0A0N8PP29_9BACL</name>